<keyword evidence="1" id="KW-1133">Transmembrane helix</keyword>
<feature type="transmembrane region" description="Helical" evidence="1">
    <location>
        <begin position="201"/>
        <end position="220"/>
    </location>
</feature>
<dbReference type="AlphaFoldDB" id="A0AAU8EN41"/>
<keyword evidence="1" id="KW-0812">Transmembrane</keyword>
<organism evidence="2">
    <name type="scientific">Arthrobacter sp. K5</name>
    <dbReference type="NCBI Taxonomy" id="2839623"/>
    <lineage>
        <taxon>Bacteria</taxon>
        <taxon>Bacillati</taxon>
        <taxon>Actinomycetota</taxon>
        <taxon>Actinomycetes</taxon>
        <taxon>Micrococcales</taxon>
        <taxon>Micrococcaceae</taxon>
        <taxon>Arthrobacter</taxon>
    </lineage>
</organism>
<accession>A0AAU8EN41</accession>
<evidence type="ECO:0008006" key="3">
    <source>
        <dbReference type="Google" id="ProtNLM"/>
    </source>
</evidence>
<dbReference type="EMBL" id="CP159279">
    <property type="protein sequence ID" value="XCH10841.1"/>
    <property type="molecule type" value="Genomic_DNA"/>
</dbReference>
<feature type="transmembrane region" description="Helical" evidence="1">
    <location>
        <begin position="260"/>
        <end position="279"/>
    </location>
</feature>
<keyword evidence="1" id="KW-0472">Membrane</keyword>
<feature type="transmembrane region" description="Helical" evidence="1">
    <location>
        <begin position="227"/>
        <end position="248"/>
    </location>
</feature>
<gene>
    <name evidence="2" type="ORF">ABRP34_18825</name>
</gene>
<dbReference type="RefSeq" id="WP_353711320.1">
    <property type="nucleotide sequence ID" value="NZ_CP159279.1"/>
</dbReference>
<feature type="transmembrane region" description="Helical" evidence="1">
    <location>
        <begin position="64"/>
        <end position="86"/>
    </location>
</feature>
<feature type="transmembrane region" description="Helical" evidence="1">
    <location>
        <begin position="126"/>
        <end position="148"/>
    </location>
</feature>
<sequence length="298" mass="30817">MLYPLSYEGGRPPLPGFGPARSGTLTSIQGDGAYYALGMAAAAQVPFARATFLPDTASTRQYIGAWAVLSVVQYFVAEAAVIGAWAGPDPYSRRTGLISDLGAVSCGVFDGRSICSPLHVLMNSSFVVQGLGMLLGALLLSSALLRVAARAGVRVAASHSGEVPWYSAVAARILTGAAGTGTIIVGLVPEDLESGWHYAGAVMYFIAGSLALLLLGALWFRQSPLGWFVLASGGVSAAALVAAAVTGLDVPEPGTLERLMGYPITIGLATAGLVIAQRVRQERQVRRALARARAARSA</sequence>
<proteinExistence type="predicted"/>
<feature type="transmembrane region" description="Helical" evidence="1">
    <location>
        <begin position="169"/>
        <end position="189"/>
    </location>
</feature>
<evidence type="ECO:0000313" key="2">
    <source>
        <dbReference type="EMBL" id="XCH10841.1"/>
    </source>
</evidence>
<reference evidence="2" key="1">
    <citation type="submission" date="2024-06" db="EMBL/GenBank/DDBJ databases">
        <title>Biodegradation of dimethachlon by Arthrobacter sp. K5: mechanistic insights and ecological implications.</title>
        <authorList>
            <person name="Hu S."/>
            <person name="Lu P."/>
        </authorList>
    </citation>
    <scope>NUCLEOTIDE SEQUENCE</scope>
    <source>
        <strain evidence="2">K5</strain>
    </source>
</reference>
<name>A0AAU8EN41_9MICC</name>
<protein>
    <recommendedName>
        <fullName evidence="3">DUF998 domain-containing protein</fullName>
    </recommendedName>
</protein>
<evidence type="ECO:0000256" key="1">
    <source>
        <dbReference type="SAM" id="Phobius"/>
    </source>
</evidence>
<feature type="transmembrane region" description="Helical" evidence="1">
    <location>
        <begin position="32"/>
        <end position="52"/>
    </location>
</feature>